<evidence type="ECO:0000313" key="3">
    <source>
        <dbReference type="EMBL" id="NHN83604.1"/>
    </source>
</evidence>
<dbReference type="InterPro" id="IPR011004">
    <property type="entry name" value="Trimer_LpxA-like_sf"/>
</dbReference>
<dbReference type="InterPro" id="IPR050179">
    <property type="entry name" value="Trans_hexapeptide_repeat"/>
</dbReference>
<evidence type="ECO:0000256" key="1">
    <source>
        <dbReference type="ARBA" id="ARBA00007274"/>
    </source>
</evidence>
<dbReference type="CDD" id="cd03349">
    <property type="entry name" value="LbH_XAT"/>
    <property type="match status" value="1"/>
</dbReference>
<gene>
    <name evidence="3" type="ORF">GOB93_02980</name>
</gene>
<evidence type="ECO:0000313" key="4">
    <source>
        <dbReference type="Proteomes" id="UP000635278"/>
    </source>
</evidence>
<accession>A0ABX0JPP8</accession>
<dbReference type="SUPFAM" id="SSF51161">
    <property type="entry name" value="Trimeric LpxA-like enzymes"/>
    <property type="match status" value="1"/>
</dbReference>
<dbReference type="PANTHER" id="PTHR43300:SF11">
    <property type="entry name" value="ACETYLTRANSFERASE RV3034C-RELATED"/>
    <property type="match status" value="1"/>
</dbReference>
<feature type="region of interest" description="Disordered" evidence="2">
    <location>
        <begin position="195"/>
        <end position="217"/>
    </location>
</feature>
<dbReference type="Gene3D" id="2.160.10.10">
    <property type="entry name" value="Hexapeptide repeat proteins"/>
    <property type="match status" value="1"/>
</dbReference>
<dbReference type="InterPro" id="IPR001451">
    <property type="entry name" value="Hexapep"/>
</dbReference>
<proteinExistence type="inferred from homology"/>
<keyword evidence="4" id="KW-1185">Reference proteome</keyword>
<dbReference type="EMBL" id="WOTB01000003">
    <property type="protein sequence ID" value="NHN83604.1"/>
    <property type="molecule type" value="Genomic_DNA"/>
</dbReference>
<sequence length="217" mass="23212">MSGTNSFSLLTRHALSWMIADKGWTIGDHTYGAPVILESEYAGLEIGRFCSIGPDVTMILGNHRTDLVTTYPFKTLSHFWPTAAQGEDDHTTRGDIVIGNDVWIGARSTILSGTRIGDGAVIAAGTLVRGEVAPYAIVGGNPARTIRHRFSPEIISRLLDVAWWDWPEDVLRERLPKLMSTDIEAFLAVAAGQAGSGGQAEGGPAVTSSPDLKPGDV</sequence>
<reference evidence="3 4" key="1">
    <citation type="journal article" date="2020" name="Int. J. Syst. Evol. Microbiol.">
        <title>Novel acetic acid bacteria from cider fermentations: Acetobacter conturbans sp. nov. and Acetobacter fallax sp. nov.</title>
        <authorList>
            <person name="Sombolestani A.S."/>
            <person name="Cleenwerck I."/>
            <person name="Cnockaert M."/>
            <person name="Borremans W."/>
            <person name="Wieme A.D."/>
            <person name="De Vuyst L."/>
            <person name="Vandamme P."/>
        </authorList>
    </citation>
    <scope>NUCLEOTIDE SEQUENCE [LARGE SCALE GENOMIC DNA]</scope>
    <source>
        <strain evidence="3 4">LMG 30640</strain>
    </source>
</reference>
<protein>
    <submittedName>
        <fullName evidence="3">Antibiotic acetyltransferase</fullName>
    </submittedName>
</protein>
<evidence type="ECO:0000256" key="2">
    <source>
        <dbReference type="SAM" id="MobiDB-lite"/>
    </source>
</evidence>
<dbReference type="PANTHER" id="PTHR43300">
    <property type="entry name" value="ACETYLTRANSFERASE"/>
    <property type="match status" value="1"/>
</dbReference>
<dbReference type="Proteomes" id="UP000635278">
    <property type="component" value="Unassembled WGS sequence"/>
</dbReference>
<organism evidence="3 4">
    <name type="scientific">Acetobacter musti</name>
    <dbReference type="NCBI Taxonomy" id="864732"/>
    <lineage>
        <taxon>Bacteria</taxon>
        <taxon>Pseudomonadati</taxon>
        <taxon>Pseudomonadota</taxon>
        <taxon>Alphaproteobacteria</taxon>
        <taxon>Acetobacterales</taxon>
        <taxon>Acetobacteraceae</taxon>
        <taxon>Acetobacter</taxon>
    </lineage>
</organism>
<dbReference type="RefSeq" id="WP_173582046.1">
    <property type="nucleotide sequence ID" value="NZ_WOTB01000003.1"/>
</dbReference>
<comment type="similarity">
    <text evidence="1">Belongs to the transferase hexapeptide repeat family.</text>
</comment>
<name>A0ABX0JPP8_9PROT</name>
<comment type="caution">
    <text evidence="3">The sequence shown here is derived from an EMBL/GenBank/DDBJ whole genome shotgun (WGS) entry which is preliminary data.</text>
</comment>
<dbReference type="Pfam" id="PF00132">
    <property type="entry name" value="Hexapep"/>
    <property type="match status" value="1"/>
</dbReference>